<feature type="transmembrane region" description="Helical" evidence="8">
    <location>
        <begin position="358"/>
        <end position="375"/>
    </location>
</feature>
<evidence type="ECO:0000256" key="3">
    <source>
        <dbReference type="ARBA" id="ARBA00022475"/>
    </source>
</evidence>
<feature type="transmembrane region" description="Helical" evidence="8">
    <location>
        <begin position="304"/>
        <end position="326"/>
    </location>
</feature>
<dbReference type="PROSITE" id="PS50156">
    <property type="entry name" value="SSD"/>
    <property type="match status" value="2"/>
</dbReference>
<dbReference type="PANTHER" id="PTHR33406">
    <property type="entry name" value="MEMBRANE PROTEIN MJ1562-RELATED"/>
    <property type="match status" value="1"/>
</dbReference>
<feature type="transmembrane region" description="Helical" evidence="8">
    <location>
        <begin position="708"/>
        <end position="735"/>
    </location>
</feature>
<feature type="compositionally biased region" description="Basic and acidic residues" evidence="7">
    <location>
        <begin position="552"/>
        <end position="563"/>
    </location>
</feature>
<evidence type="ECO:0000259" key="9">
    <source>
        <dbReference type="PROSITE" id="PS50156"/>
    </source>
</evidence>
<reference evidence="10 11" key="1">
    <citation type="submission" date="2019-07" db="EMBL/GenBank/DDBJ databases">
        <title>Whole genome shotgun sequence of Staphylococcus piscifermentans NBRC 109625.</title>
        <authorList>
            <person name="Hosoyama A."/>
            <person name="Uohara A."/>
            <person name="Ohji S."/>
            <person name="Ichikawa N."/>
        </authorList>
    </citation>
    <scope>NUCLEOTIDE SEQUENCE [LARGE SCALE GENOMIC DNA]</scope>
    <source>
        <strain evidence="10 11">NBRC 109625</strain>
    </source>
</reference>
<evidence type="ECO:0000256" key="8">
    <source>
        <dbReference type="SAM" id="Phobius"/>
    </source>
</evidence>
<evidence type="ECO:0000256" key="2">
    <source>
        <dbReference type="ARBA" id="ARBA00010157"/>
    </source>
</evidence>
<evidence type="ECO:0000256" key="4">
    <source>
        <dbReference type="ARBA" id="ARBA00022692"/>
    </source>
</evidence>
<evidence type="ECO:0000313" key="10">
    <source>
        <dbReference type="EMBL" id="GEP85610.1"/>
    </source>
</evidence>
<dbReference type="Gene3D" id="1.20.1640.10">
    <property type="entry name" value="Multidrug efflux transporter AcrB transmembrane domain"/>
    <property type="match status" value="2"/>
</dbReference>
<feature type="transmembrane region" description="Helical" evidence="8">
    <location>
        <begin position="276"/>
        <end position="298"/>
    </location>
</feature>
<accession>A0A239TQ20</accession>
<keyword evidence="11" id="KW-1185">Reference proteome</keyword>
<dbReference type="GO" id="GO:0005886">
    <property type="term" value="C:plasma membrane"/>
    <property type="evidence" value="ECO:0007669"/>
    <property type="project" value="UniProtKB-SubCell"/>
</dbReference>
<feature type="transmembrane region" description="Helical" evidence="8">
    <location>
        <begin position="175"/>
        <end position="193"/>
    </location>
</feature>
<dbReference type="PANTHER" id="PTHR33406:SF6">
    <property type="entry name" value="MEMBRANE PROTEIN YDGH-RELATED"/>
    <property type="match status" value="1"/>
</dbReference>
<evidence type="ECO:0000256" key="1">
    <source>
        <dbReference type="ARBA" id="ARBA00004651"/>
    </source>
</evidence>
<proteinExistence type="inferred from homology"/>
<keyword evidence="5 8" id="KW-1133">Transmembrane helix</keyword>
<name>A0A239TQ20_9STAP</name>
<feature type="transmembrane region" description="Helical" evidence="8">
    <location>
        <begin position="200"/>
        <end position="220"/>
    </location>
</feature>
<keyword evidence="4 8" id="KW-0812">Transmembrane</keyword>
<feature type="transmembrane region" description="Helical" evidence="8">
    <location>
        <begin position="655"/>
        <end position="673"/>
    </location>
</feature>
<dbReference type="OrthoDB" id="9782006at2"/>
<dbReference type="AlphaFoldDB" id="A0A239TQ20"/>
<feature type="domain" description="SSD" evidence="9">
    <location>
        <begin position="199"/>
        <end position="326"/>
    </location>
</feature>
<feature type="compositionally biased region" description="Low complexity" evidence="7">
    <location>
        <begin position="505"/>
        <end position="527"/>
    </location>
</feature>
<feature type="region of interest" description="Disordered" evidence="7">
    <location>
        <begin position="478"/>
        <end position="567"/>
    </location>
</feature>
<feature type="compositionally biased region" description="Polar residues" evidence="7">
    <location>
        <begin position="533"/>
        <end position="551"/>
    </location>
</feature>
<comment type="subcellular location">
    <subcellularLocation>
        <location evidence="1">Cell membrane</location>
        <topology evidence="1">Multi-pass membrane protein</topology>
    </subcellularLocation>
</comment>
<keyword evidence="6 8" id="KW-0472">Membrane</keyword>
<comment type="similarity">
    <text evidence="2">Belongs to the resistance-nodulation-cell division (RND) (TC 2.A.6) family. MmpL subfamily.</text>
</comment>
<evidence type="ECO:0000256" key="7">
    <source>
        <dbReference type="SAM" id="MobiDB-lite"/>
    </source>
</evidence>
<feature type="transmembrane region" description="Helical" evidence="8">
    <location>
        <begin position="756"/>
        <end position="778"/>
    </location>
</feature>
<dbReference type="Pfam" id="PF03176">
    <property type="entry name" value="MMPL"/>
    <property type="match status" value="2"/>
</dbReference>
<keyword evidence="3" id="KW-1003">Cell membrane</keyword>
<feature type="transmembrane region" description="Helical" evidence="8">
    <location>
        <begin position="7"/>
        <end position="26"/>
    </location>
</feature>
<feature type="domain" description="SSD" evidence="9">
    <location>
        <begin position="684"/>
        <end position="814"/>
    </location>
</feature>
<dbReference type="InterPro" id="IPR000731">
    <property type="entry name" value="SSD"/>
</dbReference>
<organism evidence="10 11">
    <name type="scientific">Staphylococcus piscifermentans</name>
    <dbReference type="NCBI Taxonomy" id="70258"/>
    <lineage>
        <taxon>Bacteria</taxon>
        <taxon>Bacillati</taxon>
        <taxon>Bacillota</taxon>
        <taxon>Bacilli</taxon>
        <taxon>Bacillales</taxon>
        <taxon>Staphylococcaceae</taxon>
        <taxon>Staphylococcus</taxon>
    </lineage>
</organism>
<dbReference type="PROSITE" id="PS51257">
    <property type="entry name" value="PROKAR_LIPOPROTEIN"/>
    <property type="match status" value="1"/>
</dbReference>
<dbReference type="InterPro" id="IPR050545">
    <property type="entry name" value="Mycobact_MmpL"/>
</dbReference>
<feature type="transmembrane region" description="Helical" evidence="8">
    <location>
        <begin position="790"/>
        <end position="812"/>
    </location>
</feature>
<dbReference type="EMBL" id="BKAR01000035">
    <property type="protein sequence ID" value="GEP85610.1"/>
    <property type="molecule type" value="Genomic_DNA"/>
</dbReference>
<evidence type="ECO:0000256" key="6">
    <source>
        <dbReference type="ARBA" id="ARBA00023136"/>
    </source>
</evidence>
<dbReference type="SUPFAM" id="SSF82866">
    <property type="entry name" value="Multidrug efflux transporter AcrB transmembrane domain"/>
    <property type="match status" value="2"/>
</dbReference>
<gene>
    <name evidence="10" type="primary">ydgH</name>
    <name evidence="10" type="ORF">SPI02_21950</name>
</gene>
<dbReference type="InterPro" id="IPR004869">
    <property type="entry name" value="MMPL_dom"/>
</dbReference>
<dbReference type="RefSeq" id="WP_095103804.1">
    <property type="nucleotide sequence ID" value="NZ_BKAR01000035.1"/>
</dbReference>
<protein>
    <submittedName>
        <fullName evidence="10">Putative membrane protein YdgH</fullName>
    </submittedName>
</protein>
<sequence length="833" mass="91999">MKTILKFRWIISIIVVIAIACSIIFAPNLAQLANDKGKIAPPKDTTSQQYDQKLKDVGANYKSISAVVQLNHKLDASSKKDLKDYIKKVKDVKHVKTVIDPFENKDVEDKLVSKDKKSVMIPIETTDDKNKTLDAVKDINKIKHQDFKGAYVTGNEVINDDINKSVNEGLKTTEIITVILILVILFLVFRSVVTPFVPLLLVGLAYAFSQGVLAFLVKYIDFPISIYIQPFLIALLFGIGTDYCILLLNRYKEELGKDQSNFDAVLNTFKHGGRTILICAITVLVGFAALFFVEFSLFRSAMGIAVGVLCLMIILFTLLPTLLLLLGGKVFWPSKKAADHRDNKLWGALGKFTNKRSFLALVIVLIIMVPIIVFAPNTITYDNTNEIGDEYDSIKAINIIKDDFNMSQAFPVNIAIKDDKKLDNAKGVNDLEALSQSIEKVKGVKSVSTITRPTGKPIKQLSATDQLNQIQSKLTDANNGLGQVNDGLGQMDSQVKPYTDPSRVQQAMQQGSQSPQQAGQQVTQQAGEMSKALEQSQQGISKVQNGQSQIQERLKDMSEDKGMSKSGMYVTDDMLKDKKLKQSVDQYSKGDGKVLLLNVELKDDPFSKASMNTVERIHNTVDNQVKGTAFENSDIEYGGTSSSNNDLQKIIDSDMAKAIALITVFLFVVLLIFERSIIMPLYMIASILITYYASIGVANLIFNDMLGMGGLLLVVPFFSFVVLMALGIDYAIFLVNRFNEEVDAGKSITEALLTSMSKMGTVIMTACIILIGTVAALYTSGAMTLMEIATVIILGLIIYNLFMLPLFIPALIKSFGPGNWWPFKTHVKNHKDA</sequence>
<evidence type="ECO:0000313" key="11">
    <source>
        <dbReference type="Proteomes" id="UP000321736"/>
    </source>
</evidence>
<feature type="transmembrane region" description="Helical" evidence="8">
    <location>
        <begin position="226"/>
        <end position="248"/>
    </location>
</feature>
<dbReference type="Proteomes" id="UP000321736">
    <property type="component" value="Unassembled WGS sequence"/>
</dbReference>
<evidence type="ECO:0000256" key="5">
    <source>
        <dbReference type="ARBA" id="ARBA00022989"/>
    </source>
</evidence>
<comment type="caution">
    <text evidence="10">The sequence shown here is derived from an EMBL/GenBank/DDBJ whole genome shotgun (WGS) entry which is preliminary data.</text>
</comment>
<feature type="transmembrane region" description="Helical" evidence="8">
    <location>
        <begin position="680"/>
        <end position="702"/>
    </location>
</feature>